<feature type="region of interest" description="Disordered" evidence="1">
    <location>
        <begin position="17"/>
        <end position="40"/>
    </location>
</feature>
<evidence type="ECO:0000256" key="1">
    <source>
        <dbReference type="SAM" id="MobiDB-lite"/>
    </source>
</evidence>
<comment type="caution">
    <text evidence="2">The sequence shown here is derived from an EMBL/GenBank/DDBJ whole genome shotgun (WGS) entry which is preliminary data.</text>
</comment>
<accession>A0A9D4MC00</accession>
<evidence type="ECO:0000313" key="2">
    <source>
        <dbReference type="EMBL" id="KAH3872904.1"/>
    </source>
</evidence>
<organism evidence="2 3">
    <name type="scientific">Dreissena polymorpha</name>
    <name type="common">Zebra mussel</name>
    <name type="synonym">Mytilus polymorpha</name>
    <dbReference type="NCBI Taxonomy" id="45954"/>
    <lineage>
        <taxon>Eukaryota</taxon>
        <taxon>Metazoa</taxon>
        <taxon>Spiralia</taxon>
        <taxon>Lophotrochozoa</taxon>
        <taxon>Mollusca</taxon>
        <taxon>Bivalvia</taxon>
        <taxon>Autobranchia</taxon>
        <taxon>Heteroconchia</taxon>
        <taxon>Euheterodonta</taxon>
        <taxon>Imparidentia</taxon>
        <taxon>Neoheterodontei</taxon>
        <taxon>Myida</taxon>
        <taxon>Dreissenoidea</taxon>
        <taxon>Dreissenidae</taxon>
        <taxon>Dreissena</taxon>
    </lineage>
</organism>
<keyword evidence="3" id="KW-1185">Reference proteome</keyword>
<protein>
    <submittedName>
        <fullName evidence="2">Uncharacterized protein</fullName>
    </submittedName>
</protein>
<name>A0A9D4MC00_DREPO</name>
<gene>
    <name evidence="2" type="ORF">DPMN_036127</name>
</gene>
<proteinExistence type="predicted"/>
<dbReference type="EMBL" id="JAIWYP010000002">
    <property type="protein sequence ID" value="KAH3872904.1"/>
    <property type="molecule type" value="Genomic_DNA"/>
</dbReference>
<dbReference type="AlphaFoldDB" id="A0A9D4MC00"/>
<evidence type="ECO:0000313" key="3">
    <source>
        <dbReference type="Proteomes" id="UP000828390"/>
    </source>
</evidence>
<sequence>MKSAKYTTRLLSIAVSALSRTHGPKKGQPKTPDDVCTGGSREPRSLSLNLYILARLHRKHRAYLKRSRVRFLGLEPVLGVYGGDLKNAPTVGIEPVTSRSRGGHHIHYTTATNYAPLMADVEASGFPKQTMHRLPIATLRIKTFFGDCKC</sequence>
<reference evidence="2" key="1">
    <citation type="journal article" date="2019" name="bioRxiv">
        <title>The Genome of the Zebra Mussel, Dreissena polymorpha: A Resource for Invasive Species Research.</title>
        <authorList>
            <person name="McCartney M.A."/>
            <person name="Auch B."/>
            <person name="Kono T."/>
            <person name="Mallez S."/>
            <person name="Zhang Y."/>
            <person name="Obille A."/>
            <person name="Becker A."/>
            <person name="Abrahante J.E."/>
            <person name="Garbe J."/>
            <person name="Badalamenti J.P."/>
            <person name="Herman A."/>
            <person name="Mangelson H."/>
            <person name="Liachko I."/>
            <person name="Sullivan S."/>
            <person name="Sone E.D."/>
            <person name="Koren S."/>
            <person name="Silverstein K.A.T."/>
            <person name="Beckman K.B."/>
            <person name="Gohl D.M."/>
        </authorList>
    </citation>
    <scope>NUCLEOTIDE SEQUENCE</scope>
    <source>
        <strain evidence="2">Duluth1</strain>
        <tissue evidence="2">Whole animal</tissue>
    </source>
</reference>
<dbReference type="Proteomes" id="UP000828390">
    <property type="component" value="Unassembled WGS sequence"/>
</dbReference>
<reference evidence="2" key="2">
    <citation type="submission" date="2020-11" db="EMBL/GenBank/DDBJ databases">
        <authorList>
            <person name="McCartney M.A."/>
            <person name="Auch B."/>
            <person name="Kono T."/>
            <person name="Mallez S."/>
            <person name="Becker A."/>
            <person name="Gohl D.M."/>
            <person name="Silverstein K.A.T."/>
            <person name="Koren S."/>
            <person name="Bechman K.B."/>
            <person name="Herman A."/>
            <person name="Abrahante J.E."/>
            <person name="Garbe J."/>
        </authorList>
    </citation>
    <scope>NUCLEOTIDE SEQUENCE</scope>
    <source>
        <strain evidence="2">Duluth1</strain>
        <tissue evidence="2">Whole animal</tissue>
    </source>
</reference>